<dbReference type="SUPFAM" id="SSF50952">
    <property type="entry name" value="Soluble quinoprotein glucose dehydrogenase"/>
    <property type="match status" value="1"/>
</dbReference>
<dbReference type="Gene3D" id="2.120.10.30">
    <property type="entry name" value="TolB, C-terminal domain"/>
    <property type="match status" value="1"/>
</dbReference>
<evidence type="ECO:0000256" key="1">
    <source>
        <dbReference type="SAM" id="SignalP"/>
    </source>
</evidence>
<comment type="caution">
    <text evidence="3">The sequence shown here is derived from an EMBL/GenBank/DDBJ whole genome shotgun (WGS) entry which is preliminary data.</text>
</comment>
<dbReference type="PANTHER" id="PTHR33546:SF1">
    <property type="entry name" value="LARGE, MULTIFUNCTIONAL SECRETED PROTEIN"/>
    <property type="match status" value="1"/>
</dbReference>
<dbReference type="EMBL" id="VMNH01000003">
    <property type="protein sequence ID" value="TVO78417.1"/>
    <property type="molecule type" value="Genomic_DNA"/>
</dbReference>
<feature type="domain" description="Glucose/Sorbosone dehydrogenase" evidence="2">
    <location>
        <begin position="128"/>
        <end position="287"/>
    </location>
</feature>
<dbReference type="Proteomes" id="UP000316649">
    <property type="component" value="Unassembled WGS sequence"/>
</dbReference>
<organism evidence="3 4">
    <name type="scientific">Sedimenticola selenatireducens</name>
    <dbReference type="NCBI Taxonomy" id="191960"/>
    <lineage>
        <taxon>Bacteria</taxon>
        <taxon>Pseudomonadati</taxon>
        <taxon>Pseudomonadota</taxon>
        <taxon>Gammaproteobacteria</taxon>
        <taxon>Chromatiales</taxon>
        <taxon>Sedimenticolaceae</taxon>
        <taxon>Sedimenticola</taxon>
    </lineage>
</organism>
<dbReference type="InterPro" id="IPR012938">
    <property type="entry name" value="Glc/Sorbosone_DH"/>
</dbReference>
<dbReference type="InterPro" id="IPR011042">
    <property type="entry name" value="6-blade_b-propeller_TolB-like"/>
</dbReference>
<feature type="signal peptide" evidence="1">
    <location>
        <begin position="1"/>
        <end position="18"/>
    </location>
</feature>
<sequence length="361" mass="39552">MKLIVLVFLFLLSGWQQIAGASAAITLPNGFQITVALEGVPDARSLALGDQKTLFISTRRAGKLYAARDEKGDGKFSRPVLLAEGLRMPNGIAFHEGALYVAENHRITRFDGIEGRLHNPPAPVEIAKLPTERHHGWRYIAFGPDGLLYVSIGAPCNICNEPGYGTIIRMRPDGKGRELFAEGVRNSVGFDWAPGTGDLWFSDNGRDWLGDDLPPDEINRAESPRLHFGYPYCHAGYLADPEFGMLRPCEDFTPPALTLGAHVAPLGIRFYTGKQFPAKYQGQLFVAEHGSWNRSEPVGYRIGLARIESGEVKSYEPFATGWLGTGGAVSGRPVDLLEMPDGSLLVSDDHAGLIYRITYNP</sequence>
<proteinExistence type="predicted"/>
<dbReference type="RefSeq" id="WP_144357262.1">
    <property type="nucleotide sequence ID" value="NZ_VMNH01000003.1"/>
</dbReference>
<evidence type="ECO:0000313" key="4">
    <source>
        <dbReference type="Proteomes" id="UP000316649"/>
    </source>
</evidence>
<dbReference type="OrthoDB" id="9770043at2"/>
<reference evidence="3 4" key="1">
    <citation type="submission" date="2019-07" db="EMBL/GenBank/DDBJ databases">
        <title>The pathways for chlorine oxyanion respiration interact through the shared metabolite chlorate.</title>
        <authorList>
            <person name="Barnum T.P."/>
            <person name="Cheng Y."/>
            <person name="Hill K.A."/>
            <person name="Lucas L.N."/>
            <person name="Carlson H.K."/>
            <person name="Coates J.D."/>
        </authorList>
    </citation>
    <scope>NUCLEOTIDE SEQUENCE [LARGE SCALE GENOMIC DNA]</scope>
    <source>
        <strain evidence="3 4">BK-1</strain>
    </source>
</reference>
<evidence type="ECO:0000259" key="2">
    <source>
        <dbReference type="Pfam" id="PF07995"/>
    </source>
</evidence>
<accession>A0A557SLX6</accession>
<keyword evidence="1" id="KW-0732">Signal</keyword>
<keyword evidence="4" id="KW-1185">Reference proteome</keyword>
<dbReference type="PANTHER" id="PTHR33546">
    <property type="entry name" value="LARGE, MULTIFUNCTIONAL SECRETED PROTEIN-RELATED"/>
    <property type="match status" value="1"/>
</dbReference>
<dbReference type="AlphaFoldDB" id="A0A557SLX6"/>
<feature type="chain" id="PRO_5022227160" evidence="1">
    <location>
        <begin position="19"/>
        <end position="361"/>
    </location>
</feature>
<dbReference type="Pfam" id="PF07995">
    <property type="entry name" value="GSDH"/>
    <property type="match status" value="1"/>
</dbReference>
<protein>
    <submittedName>
        <fullName evidence="3">Sorbosone dehydrogenase family protein</fullName>
    </submittedName>
</protein>
<gene>
    <name evidence="3" type="ORF">FHP88_01755</name>
</gene>
<name>A0A557SLX6_9GAMM</name>
<dbReference type="InterPro" id="IPR011041">
    <property type="entry name" value="Quinoprot_gluc/sorb_DH_b-prop"/>
</dbReference>
<evidence type="ECO:0000313" key="3">
    <source>
        <dbReference type="EMBL" id="TVO78417.1"/>
    </source>
</evidence>